<keyword evidence="3 7" id="KW-0067">ATP-binding</keyword>
<dbReference type="InterPro" id="IPR027417">
    <property type="entry name" value="P-loop_NTPase"/>
</dbReference>
<feature type="compositionally biased region" description="Low complexity" evidence="4">
    <location>
        <begin position="63"/>
        <end position="75"/>
    </location>
</feature>
<dbReference type="GO" id="GO:0016887">
    <property type="term" value="F:ATP hydrolysis activity"/>
    <property type="evidence" value="ECO:0007669"/>
    <property type="project" value="InterPro"/>
</dbReference>
<feature type="region of interest" description="Disordered" evidence="4">
    <location>
        <begin position="104"/>
        <end position="131"/>
    </location>
</feature>
<dbReference type="CDD" id="cd19481">
    <property type="entry name" value="RecA-like_protease"/>
    <property type="match status" value="1"/>
</dbReference>
<evidence type="ECO:0000259" key="6">
    <source>
        <dbReference type="SMART" id="SM00382"/>
    </source>
</evidence>
<dbReference type="Gene3D" id="1.10.8.60">
    <property type="match status" value="1"/>
</dbReference>
<evidence type="ECO:0000256" key="3">
    <source>
        <dbReference type="ARBA" id="ARBA00022840"/>
    </source>
</evidence>
<evidence type="ECO:0000256" key="5">
    <source>
        <dbReference type="SAM" id="Phobius"/>
    </source>
</evidence>
<evidence type="ECO:0000256" key="4">
    <source>
        <dbReference type="SAM" id="MobiDB-lite"/>
    </source>
</evidence>
<dbReference type="Proteomes" id="UP000568109">
    <property type="component" value="Unassembled WGS sequence"/>
</dbReference>
<feature type="domain" description="AAA+ ATPase" evidence="6">
    <location>
        <begin position="209"/>
        <end position="345"/>
    </location>
</feature>
<dbReference type="Gene3D" id="3.40.50.300">
    <property type="entry name" value="P-loop containing nucleotide triphosphate hydrolases"/>
    <property type="match status" value="1"/>
</dbReference>
<dbReference type="PANTHER" id="PTHR23073">
    <property type="entry name" value="26S PROTEASOME REGULATORY SUBUNIT"/>
    <property type="match status" value="1"/>
</dbReference>
<proteinExistence type="inferred from homology"/>
<feature type="region of interest" description="Disordered" evidence="4">
    <location>
        <begin position="48"/>
        <end position="78"/>
    </location>
</feature>
<name>A0A851H9H3_9MOLU</name>
<evidence type="ECO:0000313" key="7">
    <source>
        <dbReference type="EMBL" id="NWN45517.1"/>
    </source>
</evidence>
<evidence type="ECO:0000256" key="2">
    <source>
        <dbReference type="ARBA" id="ARBA00022741"/>
    </source>
</evidence>
<dbReference type="Pfam" id="PF00004">
    <property type="entry name" value="AAA"/>
    <property type="match status" value="1"/>
</dbReference>
<protein>
    <submittedName>
        <fullName evidence="7">ATP-binding protein</fullName>
    </submittedName>
</protein>
<evidence type="ECO:0000313" key="8">
    <source>
        <dbReference type="Proteomes" id="UP000568109"/>
    </source>
</evidence>
<keyword evidence="5" id="KW-0472">Membrane</keyword>
<comment type="similarity">
    <text evidence="1">Belongs to the AAA ATPase family.</text>
</comment>
<gene>
    <name evidence="7" type="ORF">HR065_00260</name>
</gene>
<evidence type="ECO:0000256" key="1">
    <source>
        <dbReference type="ARBA" id="ARBA00006914"/>
    </source>
</evidence>
<dbReference type="EMBL" id="JABUOH010000008">
    <property type="protein sequence ID" value="NWN45517.1"/>
    <property type="molecule type" value="Genomic_DNA"/>
</dbReference>
<dbReference type="InterPro" id="IPR050221">
    <property type="entry name" value="26S_Proteasome_ATPase"/>
</dbReference>
<comment type="caution">
    <text evidence="7">The sequence shown here is derived from an EMBL/GenBank/DDBJ whole genome shotgun (WGS) entry which is preliminary data.</text>
</comment>
<dbReference type="SUPFAM" id="SSF52540">
    <property type="entry name" value="P-loop containing nucleoside triphosphate hydrolases"/>
    <property type="match status" value="1"/>
</dbReference>
<dbReference type="RefSeq" id="WP_178733919.1">
    <property type="nucleotide sequence ID" value="NZ_JABUOH010000008.1"/>
</dbReference>
<keyword evidence="5" id="KW-1133">Transmembrane helix</keyword>
<dbReference type="InterPro" id="IPR003593">
    <property type="entry name" value="AAA+_ATPase"/>
</dbReference>
<accession>A0A851H9H3</accession>
<keyword evidence="8" id="KW-1185">Reference proteome</keyword>
<dbReference type="GO" id="GO:0005524">
    <property type="term" value="F:ATP binding"/>
    <property type="evidence" value="ECO:0007669"/>
    <property type="project" value="UniProtKB-KW"/>
</dbReference>
<feature type="transmembrane region" description="Helical" evidence="5">
    <location>
        <begin position="20"/>
        <end position="40"/>
    </location>
</feature>
<reference evidence="7 8" key="1">
    <citation type="submission" date="2020-06" db="EMBL/GenBank/DDBJ databases">
        <title>Draft genome sequence of Candidatus Phytoplasma pruni (X-disease group, subgroup 16SrIII-B) strain ChTDIII from Argentina.</title>
        <authorList>
            <person name="Fernandez F.D."/>
            <person name="Zuebert C."/>
            <person name="Huettel B."/>
            <person name="Kube M."/>
            <person name="Conci L.R."/>
        </authorList>
    </citation>
    <scope>NUCLEOTIDE SEQUENCE [LARGE SCALE GENOMIC DNA]</scope>
    <source>
        <strain evidence="7 8">ChTDIII</strain>
    </source>
</reference>
<keyword evidence="2" id="KW-0547">Nucleotide-binding</keyword>
<sequence length="461" mass="52481">MSKKPPQKNNKKTKSNKKPILIIITILILATISIPAYFLIQHLNPKKNPPSPPIHINKPAIIKPTTPNPAKKPNTSRLDQLRDILKDGKTDETKFLLKQNKKELELAQSRNHPHTTRSGKPSSLISKPQPPTKEEILAQFNDSTEENDPDYSPLHRYYTPDIKLITHDKINKEKSFNDLIGMEKEKELLSDFLFNIQKPTVLKDFGFDPPTGVIFYGVPGTGKTTLARALAVESQYNYIELDGTIFQKFDKKGGIEMIDALFYYVRQLAPVIVCIDECEVSMMNLKKADDQATKNIVTKFKNQLTSINNDPSKLIYWVGATNHIEDIDPAILSRFDYKVEVKPFDLAARKHFLQVFTDKKLKNRTATATEIKITPEAKRHLNTIAEHIEPYETLKSTRQLISLIKKAAINAAQRHYRTEQEPTKKLAQITIPDLDDALNTYIEEAQTQNQIAQDAKQPPQN</sequence>
<dbReference type="AlphaFoldDB" id="A0A851H9H3"/>
<keyword evidence="5" id="KW-0812">Transmembrane</keyword>
<organism evidence="7 8">
    <name type="scientific">Candidatus Phytoplasma pruni</name>
    <dbReference type="NCBI Taxonomy" id="479893"/>
    <lineage>
        <taxon>Bacteria</taxon>
        <taxon>Bacillati</taxon>
        <taxon>Mycoplasmatota</taxon>
        <taxon>Mollicutes</taxon>
        <taxon>Acholeplasmatales</taxon>
        <taxon>Acholeplasmataceae</taxon>
        <taxon>Candidatus Phytoplasma</taxon>
        <taxon>16SrIII (X-disease group)</taxon>
    </lineage>
</organism>
<dbReference type="InterPro" id="IPR003959">
    <property type="entry name" value="ATPase_AAA_core"/>
</dbReference>
<dbReference type="SMART" id="SM00382">
    <property type="entry name" value="AAA"/>
    <property type="match status" value="1"/>
</dbReference>